<evidence type="ECO:0000313" key="2">
    <source>
        <dbReference type="Proteomes" id="UP000002376"/>
    </source>
</evidence>
<dbReference type="SUPFAM" id="SSF75217">
    <property type="entry name" value="alpha/beta knot"/>
    <property type="match status" value="1"/>
</dbReference>
<dbReference type="PANTHER" id="PTHR12150:SF13">
    <property type="entry name" value="METHYLTRANSFERASE C9ORF114-RELATED"/>
    <property type="match status" value="1"/>
</dbReference>
<dbReference type="CDD" id="cd18086">
    <property type="entry name" value="HsC9orf114-like"/>
    <property type="match status" value="1"/>
</dbReference>
<dbReference type="GeneID" id="9165860"/>
<dbReference type="PANTHER" id="PTHR12150">
    <property type="entry name" value="CLASS IV SAM-BINDING METHYLTRANSFERASE-RELATED"/>
    <property type="match status" value="1"/>
</dbReference>
<dbReference type="KEGG" id="tag:Tagg_0844"/>
<dbReference type="Gene3D" id="2.40.50.140">
    <property type="entry name" value="Nucleic acid-binding proteins"/>
    <property type="match status" value="1"/>
</dbReference>
<proteinExistence type="predicted"/>
<dbReference type="InterPro" id="IPR003750">
    <property type="entry name" value="Put_MeTrfase-C9orf114-like"/>
</dbReference>
<keyword evidence="2" id="KW-1185">Reference proteome</keyword>
<reference evidence="1 2" key="1">
    <citation type="journal article" date="2010" name="Stand. Genomic Sci.">
        <title>Complete genome sequence of Thermosphaera aggregans type strain (M11TL).</title>
        <authorList>
            <person name="Spring S."/>
            <person name="Rachel R."/>
            <person name="Lapidus A."/>
            <person name="Davenport K."/>
            <person name="Tice H."/>
            <person name="Copeland A."/>
            <person name="Cheng J.F."/>
            <person name="Lucas S."/>
            <person name="Chen F."/>
            <person name="Nolan M."/>
            <person name="Bruce D."/>
            <person name="Goodwin L."/>
            <person name="Pitluck S."/>
            <person name="Ivanova N."/>
            <person name="Mavromatis K."/>
            <person name="Ovchinnikova G."/>
            <person name="Pati A."/>
            <person name="Chen A."/>
            <person name="Palaniappan K."/>
            <person name="Land M."/>
            <person name="Hauser L."/>
            <person name="Chang Y.J."/>
            <person name="Jeffries C.C."/>
            <person name="Brettin T."/>
            <person name="Detter J.C."/>
            <person name="Tapia R."/>
            <person name="Han C."/>
            <person name="Heimerl T."/>
            <person name="Weikl F."/>
            <person name="Brambilla E."/>
            <person name="Goker M."/>
            <person name="Bristow J."/>
            <person name="Eisen J.A."/>
            <person name="Markowitz V."/>
            <person name="Hugenholtz P."/>
            <person name="Kyrpides N.C."/>
            <person name="Klenk H.P."/>
        </authorList>
    </citation>
    <scope>NUCLEOTIDE SEQUENCE [LARGE SCALE GENOMIC DNA]</scope>
    <source>
        <strain evidence="2">DSM 11486 / M11TL</strain>
    </source>
</reference>
<dbReference type="RefSeq" id="WP_013129710.1">
    <property type="nucleotide sequence ID" value="NC_014160.1"/>
</dbReference>
<dbReference type="AlphaFoldDB" id="D5U1W7"/>
<name>D5U1W7_THEAM</name>
<evidence type="ECO:0008006" key="3">
    <source>
        <dbReference type="Google" id="ProtNLM"/>
    </source>
</evidence>
<organism evidence="1 2">
    <name type="scientific">Thermosphaera aggregans (strain DSM 11486 / M11TL)</name>
    <dbReference type="NCBI Taxonomy" id="633148"/>
    <lineage>
        <taxon>Archaea</taxon>
        <taxon>Thermoproteota</taxon>
        <taxon>Thermoprotei</taxon>
        <taxon>Desulfurococcales</taxon>
        <taxon>Desulfurococcaceae</taxon>
        <taxon>Thermosphaera</taxon>
    </lineage>
</organism>
<dbReference type="Pfam" id="PF02598">
    <property type="entry name" value="Methyltrn_RNA_3"/>
    <property type="match status" value="1"/>
</dbReference>
<dbReference type="EMBL" id="CP001939">
    <property type="protein sequence ID" value="ADG91117.1"/>
    <property type="molecule type" value="Genomic_DNA"/>
</dbReference>
<dbReference type="HOGENOM" id="CLU_017233_1_0_2"/>
<dbReference type="OrthoDB" id="4144at2157"/>
<dbReference type="eggNOG" id="arCOG04069">
    <property type="taxonomic scope" value="Archaea"/>
</dbReference>
<reference evidence="2" key="2">
    <citation type="journal article" date="2010" name="Stand. Genomic Sci.">
        <title>Complete genome sequence of Thermosphaera aggregans type strain (M11TLT).</title>
        <authorList>
            <person name="Spring S."/>
            <person name="Rachel R."/>
            <person name="Lapidus A."/>
            <person name="Davenport K."/>
            <person name="Tice H."/>
            <person name="Copeland A."/>
            <person name="Cheng J.-F."/>
            <person name="Lucas S."/>
            <person name="Chen F."/>
            <person name="Nolan M."/>
            <person name="Bruce D."/>
            <person name="Goodwin L."/>
            <person name="Pitluck S."/>
            <person name="Ivanova N."/>
            <person name="Mavromatis K."/>
            <person name="Ovchinnikova G."/>
            <person name="Pati A."/>
            <person name="Chen A."/>
            <person name="Palaniappan K."/>
            <person name="Land M."/>
            <person name="Hauser L."/>
            <person name="Chang Y.-J."/>
            <person name="Jeffries C.C."/>
            <person name="Brettin T."/>
            <person name="Detter J.C."/>
            <person name="Tapia R."/>
            <person name="Han C."/>
            <person name="Heimerl T."/>
            <person name="Weikl F."/>
            <person name="Brambilla E."/>
            <person name="Goker M."/>
            <person name="Bristow J."/>
            <person name="Eisen J.A."/>
            <person name="Markowitz V."/>
            <person name="Hugenholtz P."/>
            <person name="Kyrpides N.C."/>
            <person name="Klenk H.-P."/>
        </authorList>
    </citation>
    <scope>NUCLEOTIDE SEQUENCE [LARGE SCALE GENOMIC DNA]</scope>
    <source>
        <strain evidence="2">DSM 11486 / M11TL</strain>
    </source>
</reference>
<accession>D5U1W7</accession>
<dbReference type="InterPro" id="IPR012340">
    <property type="entry name" value="NA-bd_OB-fold"/>
</dbReference>
<reference key="3">
    <citation type="submission" date="2010-02" db="EMBL/GenBank/DDBJ databases">
        <title>Complete genome sequence of Thermosphaera aggregans type strain (M11TL).</title>
        <authorList>
            <consortium name="US DOE Joint Genome Institute (JGI-PGF)"/>
            <person name="Spring S."/>
            <person name="Lapidus A."/>
            <person name="Munk C."/>
            <person name="Schroeder M."/>
            <person name="Glavina Del Rio T."/>
            <person name="Tice H."/>
            <person name="Copeland A."/>
            <person name="Cheng J.-F."/>
            <person name="Lucas S."/>
            <person name="Chen F."/>
            <person name="Nolan M."/>
            <person name="Bruce D."/>
            <person name="Goodwin L."/>
            <person name="Pitluck S."/>
            <person name="Ivanova N."/>
            <person name="Mavromatis K."/>
            <person name="Ovchinnikova G."/>
            <person name="Pati A."/>
            <person name="Chen A."/>
            <person name="Palaniappan K."/>
            <person name="Land M."/>
            <person name="Hauser L."/>
            <person name="Chang Y.-J."/>
            <person name="Jeffries C.C."/>
            <person name="Brettin T."/>
            <person name="Detter J.C."/>
            <person name="Tapia R."/>
            <person name="Han C."/>
            <person name="Chain P."/>
            <person name="Heimerl T."/>
            <person name="Weik F."/>
            <person name="Goker M."/>
            <person name="Rachel R."/>
            <person name="Bristow J."/>
            <person name="Eisen J.A."/>
            <person name="Markowitz V."/>
            <person name="Hugenholtz P."/>
            <person name="Kyrpides N.C."/>
            <person name="Klenk H.-P."/>
        </authorList>
    </citation>
    <scope>NUCLEOTIDE SEQUENCE</scope>
    <source>
        <strain>DSM 11486</strain>
    </source>
</reference>
<dbReference type="InterPro" id="IPR029028">
    <property type="entry name" value="Alpha/beta_knot_MTases"/>
</dbReference>
<protein>
    <recommendedName>
        <fullName evidence="3">RNA methyltransferase</fullName>
    </recommendedName>
</protein>
<dbReference type="Gene3D" id="3.40.1280.10">
    <property type="match status" value="1"/>
</dbReference>
<dbReference type="STRING" id="633148.Tagg_0844"/>
<gene>
    <name evidence="1" type="ordered locus">Tagg_0844</name>
</gene>
<evidence type="ECO:0000313" key="1">
    <source>
        <dbReference type="EMBL" id="ADG91117.1"/>
    </source>
</evidence>
<sequence>MTEIEVAVPTSILRVESTLLLKTLRIHQVARILGIFGVSRIFFYRDFETDPSTHREYARLIRKQWEYFFTPPYLRRRLVPRNPLLKHVGMLPPIRLEWFDVPRRLKPGDERVGYVFKEGGGFKVYVDSSRVFNAVGECREGLGVIRIVDPGEKMAECVGKDFYKGPEPRFADSFKQLLEESRGARIVATSRYGRVPGFEDLSALSSSNRVLILFGSPSRGLHDIAGAEGFRLEELGDVWNTVPGQRVKTVRTEEALIITLGLVNHALKLKRI</sequence>
<dbReference type="InterPro" id="IPR029026">
    <property type="entry name" value="tRNA_m1G_MTases_N"/>
</dbReference>
<dbReference type="Proteomes" id="UP000002376">
    <property type="component" value="Chromosome"/>
</dbReference>